<dbReference type="PANTHER" id="PTHR45348">
    <property type="entry name" value="HYPOTHETICAL OXIDOREDUCTASE (EUROFUNG)"/>
    <property type="match status" value="1"/>
</dbReference>
<evidence type="ECO:0000256" key="3">
    <source>
        <dbReference type="ARBA" id="ARBA00023002"/>
    </source>
</evidence>
<dbReference type="InterPro" id="IPR013154">
    <property type="entry name" value="ADH-like_N"/>
</dbReference>
<evidence type="ECO:0000256" key="2">
    <source>
        <dbReference type="ARBA" id="ARBA00011245"/>
    </source>
</evidence>
<dbReference type="InterPro" id="IPR011032">
    <property type="entry name" value="GroES-like_sf"/>
</dbReference>
<dbReference type="SMART" id="SM00829">
    <property type="entry name" value="PKS_ER"/>
    <property type="match status" value="1"/>
</dbReference>
<dbReference type="SUPFAM" id="SSF50129">
    <property type="entry name" value="GroES-like"/>
    <property type="match status" value="1"/>
</dbReference>
<reference evidence="5 6" key="1">
    <citation type="submission" date="2017-03" db="EMBL/GenBank/DDBJ databases">
        <title>Genomes of endolithic fungi from Antarctica.</title>
        <authorList>
            <person name="Coleine C."/>
            <person name="Masonjones S."/>
            <person name="Stajich J.E."/>
        </authorList>
    </citation>
    <scope>NUCLEOTIDE SEQUENCE [LARGE SCALE GENOMIC DNA]</scope>
    <source>
        <strain evidence="5 6">CCFEE 6315</strain>
    </source>
</reference>
<accession>A0A4U0TZJ4</accession>
<dbReference type="Gene3D" id="3.40.50.720">
    <property type="entry name" value="NAD(P)-binding Rossmann-like Domain"/>
    <property type="match status" value="1"/>
</dbReference>
<dbReference type="AlphaFoldDB" id="A0A4U0TZJ4"/>
<evidence type="ECO:0000313" key="5">
    <source>
        <dbReference type="EMBL" id="TKA28013.1"/>
    </source>
</evidence>
<dbReference type="InterPro" id="IPR020843">
    <property type="entry name" value="ER"/>
</dbReference>
<dbReference type="InterPro" id="IPR013149">
    <property type="entry name" value="ADH-like_C"/>
</dbReference>
<protein>
    <recommendedName>
        <fullName evidence="4">Enoyl reductase (ER) domain-containing protein</fullName>
    </recommendedName>
</protein>
<sequence>MPPSPIPNLFKPKNTAAWQLKPKSRPVVVDSAPYTPPPPGHVAIHVIDVAINPIDWKMQDADVFGLEYPTVFGLDVAGEVFELGEGVEDFHVGGRVIAHCNGYSTRDASHGAFQKYTIVPQHAISELPYALTTSLGVVMPLAISTAAAGLYQHSYLHLPLPTTSKPKTLDRTLLVWGGSSSVGSCCIQLAVASGAEVFVTASERNFEFCRKLGAKRCFDYHDPEVEDRIVETLEERTVAGAYHANGGAEAFQACARILDRTKGKAIVVTVQGVPETGLPSSVRGKMISSSEIFSNKVGPYIWREFLPKALESGTIVPAPEPLTVGEGLRSVQSGLDKQKAGVSAQKVVVTNIS</sequence>
<evidence type="ECO:0000256" key="1">
    <source>
        <dbReference type="ARBA" id="ARBA00008072"/>
    </source>
</evidence>
<dbReference type="Pfam" id="PF08240">
    <property type="entry name" value="ADH_N"/>
    <property type="match status" value="1"/>
</dbReference>
<proteinExistence type="inferred from homology"/>
<keyword evidence="3" id="KW-0560">Oxidoreductase</keyword>
<dbReference type="CDD" id="cd08249">
    <property type="entry name" value="enoyl_reductase_like"/>
    <property type="match status" value="1"/>
</dbReference>
<dbReference type="GO" id="GO:0016651">
    <property type="term" value="F:oxidoreductase activity, acting on NAD(P)H"/>
    <property type="evidence" value="ECO:0007669"/>
    <property type="project" value="InterPro"/>
</dbReference>
<gene>
    <name evidence="5" type="ORF">B0A50_04079</name>
</gene>
<comment type="caution">
    <text evidence="5">The sequence shown here is derived from an EMBL/GenBank/DDBJ whole genome shotgun (WGS) entry which is preliminary data.</text>
</comment>
<dbReference type="EMBL" id="NAJL01000020">
    <property type="protein sequence ID" value="TKA28013.1"/>
    <property type="molecule type" value="Genomic_DNA"/>
</dbReference>
<dbReference type="InterPro" id="IPR036291">
    <property type="entry name" value="NAD(P)-bd_dom_sf"/>
</dbReference>
<dbReference type="PANTHER" id="PTHR45348:SF2">
    <property type="entry name" value="ZINC-TYPE ALCOHOL DEHYDROGENASE-LIKE PROTEIN C2E1P3.01"/>
    <property type="match status" value="1"/>
</dbReference>
<dbReference type="Pfam" id="PF00107">
    <property type="entry name" value="ADH_zinc_N"/>
    <property type="match status" value="1"/>
</dbReference>
<organism evidence="5 6">
    <name type="scientific">Salinomyces thailandicus</name>
    <dbReference type="NCBI Taxonomy" id="706561"/>
    <lineage>
        <taxon>Eukaryota</taxon>
        <taxon>Fungi</taxon>
        <taxon>Dikarya</taxon>
        <taxon>Ascomycota</taxon>
        <taxon>Pezizomycotina</taxon>
        <taxon>Dothideomycetes</taxon>
        <taxon>Dothideomycetidae</taxon>
        <taxon>Mycosphaerellales</taxon>
        <taxon>Teratosphaeriaceae</taxon>
        <taxon>Salinomyces</taxon>
    </lineage>
</organism>
<keyword evidence="6" id="KW-1185">Reference proteome</keyword>
<feature type="domain" description="Enoyl reductase (ER)" evidence="4">
    <location>
        <begin position="24"/>
        <end position="349"/>
    </location>
</feature>
<evidence type="ECO:0000313" key="6">
    <source>
        <dbReference type="Proteomes" id="UP000308549"/>
    </source>
</evidence>
<dbReference type="Proteomes" id="UP000308549">
    <property type="component" value="Unassembled WGS sequence"/>
</dbReference>
<dbReference type="SUPFAM" id="SSF51735">
    <property type="entry name" value="NAD(P)-binding Rossmann-fold domains"/>
    <property type="match status" value="1"/>
</dbReference>
<dbReference type="Gene3D" id="3.90.180.10">
    <property type="entry name" value="Medium-chain alcohol dehydrogenases, catalytic domain"/>
    <property type="match status" value="1"/>
</dbReference>
<evidence type="ECO:0000259" key="4">
    <source>
        <dbReference type="SMART" id="SM00829"/>
    </source>
</evidence>
<name>A0A4U0TZJ4_9PEZI</name>
<comment type="subunit">
    <text evidence="2">Monomer.</text>
</comment>
<dbReference type="OrthoDB" id="10257049at2759"/>
<comment type="similarity">
    <text evidence="1">Belongs to the zinc-containing alcohol dehydrogenase family.</text>
</comment>
<dbReference type="InterPro" id="IPR047122">
    <property type="entry name" value="Trans-enoyl_RdTase-like"/>
</dbReference>